<evidence type="ECO:0000313" key="5">
    <source>
        <dbReference type="EMBL" id="SDU27772.1"/>
    </source>
</evidence>
<dbReference type="EMBL" id="LT629787">
    <property type="protein sequence ID" value="SDU27772.1"/>
    <property type="molecule type" value="Genomic_DNA"/>
</dbReference>
<dbReference type="SMART" id="SM00318">
    <property type="entry name" value="SNc"/>
    <property type="match status" value="1"/>
</dbReference>
<dbReference type="InterPro" id="IPR016071">
    <property type="entry name" value="Staphylococal_nuclease_OB-fold"/>
</dbReference>
<reference evidence="6" key="1">
    <citation type="submission" date="2016-10" db="EMBL/GenBank/DDBJ databases">
        <authorList>
            <person name="Varghese N."/>
            <person name="Submissions S."/>
        </authorList>
    </citation>
    <scope>NUCLEOTIDE SEQUENCE [LARGE SCALE GENOMIC DNA]</scope>
    <source>
        <strain evidence="6">CECT 8338</strain>
    </source>
</reference>
<dbReference type="AlphaFoldDB" id="A0A1H2H7J1"/>
<feature type="domain" description="TNase-like" evidence="4">
    <location>
        <begin position="24"/>
        <end position="153"/>
    </location>
</feature>
<dbReference type="GO" id="GO:0004519">
    <property type="term" value="F:endonuclease activity"/>
    <property type="evidence" value="ECO:0007669"/>
    <property type="project" value="UniProtKB-KW"/>
</dbReference>
<organism evidence="5 6">
    <name type="scientific">Halopseudomonas salegens</name>
    <dbReference type="NCBI Taxonomy" id="1434072"/>
    <lineage>
        <taxon>Bacteria</taxon>
        <taxon>Pseudomonadati</taxon>
        <taxon>Pseudomonadota</taxon>
        <taxon>Gammaproteobacteria</taxon>
        <taxon>Pseudomonadales</taxon>
        <taxon>Pseudomonadaceae</taxon>
        <taxon>Halopseudomonas</taxon>
    </lineage>
</organism>
<evidence type="ECO:0000313" key="6">
    <source>
        <dbReference type="Proteomes" id="UP000243924"/>
    </source>
</evidence>
<keyword evidence="6" id="KW-1185">Reference proteome</keyword>
<dbReference type="GO" id="GO:0016787">
    <property type="term" value="F:hydrolase activity"/>
    <property type="evidence" value="ECO:0007669"/>
    <property type="project" value="UniProtKB-KW"/>
</dbReference>
<evidence type="ECO:0000256" key="3">
    <source>
        <dbReference type="ARBA" id="ARBA00022801"/>
    </source>
</evidence>
<dbReference type="STRING" id="1434072.SAMN05216210_2832"/>
<name>A0A1H2H7J1_9GAMM</name>
<evidence type="ECO:0000259" key="4">
    <source>
        <dbReference type="PROSITE" id="PS50830"/>
    </source>
</evidence>
<dbReference type="PROSITE" id="PS50830">
    <property type="entry name" value="TNASE_3"/>
    <property type="match status" value="1"/>
</dbReference>
<accession>A0A1H2H7J1</accession>
<gene>
    <name evidence="5" type="ORF">SAMN05216210_2832</name>
</gene>
<evidence type="ECO:0000256" key="1">
    <source>
        <dbReference type="ARBA" id="ARBA00022722"/>
    </source>
</evidence>
<keyword evidence="1" id="KW-0540">Nuclease</keyword>
<dbReference type="Gene3D" id="2.40.50.90">
    <property type="match status" value="1"/>
</dbReference>
<dbReference type="RefSeq" id="WP_231701644.1">
    <property type="nucleotide sequence ID" value="NZ_LT629787.1"/>
</dbReference>
<dbReference type="PANTHER" id="PTHR12302">
    <property type="entry name" value="EBNA2 BINDING PROTEIN P100"/>
    <property type="match status" value="1"/>
</dbReference>
<dbReference type="SUPFAM" id="SSF50199">
    <property type="entry name" value="Staphylococcal nuclease"/>
    <property type="match status" value="1"/>
</dbReference>
<dbReference type="PANTHER" id="PTHR12302:SF3">
    <property type="entry name" value="SERINE_THREONINE-PROTEIN KINASE 31"/>
    <property type="match status" value="1"/>
</dbReference>
<proteinExistence type="predicted"/>
<keyword evidence="2 5" id="KW-0255">Endonuclease</keyword>
<sequence>MSAFFLSAICQWGVADTRCQATATTEPVKLMRVIDGDTVELSDGRRVRLIGLDTPEIGYRGEPSEPFALAARDRLRELVVAGELRMQVGEEAEDRYGRTLGHLFTANGSNVEARLLAEGLGFALAVPPNTALWRCQAAAEAQARQQGLALWGVDPVRPASQLRSGGFALIRGKVTSIDRAGKQLWIELDGPLVLRLRDTDRQHFAGLRPEAWQGREMEVRGWVIERGSRRPGRKPLLLPLEHPGMLKLLTP</sequence>
<dbReference type="Proteomes" id="UP000243924">
    <property type="component" value="Chromosome I"/>
</dbReference>
<protein>
    <submittedName>
        <fullName evidence="5">Endonuclease YncB, thermonuclease family</fullName>
    </submittedName>
</protein>
<keyword evidence="3" id="KW-0378">Hydrolase</keyword>
<dbReference type="InterPro" id="IPR035437">
    <property type="entry name" value="SNase_OB-fold_sf"/>
</dbReference>
<dbReference type="Pfam" id="PF00565">
    <property type="entry name" value="SNase"/>
    <property type="match status" value="1"/>
</dbReference>
<evidence type="ECO:0000256" key="2">
    <source>
        <dbReference type="ARBA" id="ARBA00022759"/>
    </source>
</evidence>